<reference evidence="1 2" key="1">
    <citation type="journal article" date="2012" name="J. Virol.">
        <title>Complete Genome Sequences of 138 Mycobacteriophages.</title>
        <authorList>
            <consortium name="the Science Education Alliance Phage Hunters Advancing Genomics and Evolutionary Science Program"/>
            <consortium name="the KwaZulu-Natal Research Institute for Tuberculosis and HIV Mycobacterial Genetics Course Students"/>
            <consortium name="the Phage Hunters Integrating Research and Education Program"/>
            <person name="Hatfull G.F."/>
        </authorList>
    </citation>
    <scope>NUCLEOTIDE SEQUENCE [LARGE SCALE GENOMIC DNA]</scope>
</reference>
<gene>
    <name evidence="1" type="primary">15</name>
    <name evidence="1" type="ORF">VIOLET_15</name>
</gene>
<dbReference type="GeneID" id="18560296"/>
<dbReference type="OrthoDB" id="25831at10239"/>
<protein>
    <recommendedName>
        <fullName evidence="3">Head-to-tail connector protein</fullName>
    </recommendedName>
</protein>
<keyword evidence="2" id="KW-1185">Reference proteome</keyword>
<proteinExistence type="predicted"/>
<sequence>MTHPYNGAVVRGWLGSLSDSEIVAKLTDLEGFAPAKLTGYAIGTVPEAAVAATDTLLQAIAKLEKRIADLEAAAA</sequence>
<evidence type="ECO:0008006" key="3">
    <source>
        <dbReference type="Google" id="ProtNLM"/>
    </source>
</evidence>
<dbReference type="Proteomes" id="UP000009281">
    <property type="component" value="Segment"/>
</dbReference>
<dbReference type="EMBL" id="JN687951">
    <property type="protein sequence ID" value="AEO94458.1"/>
    <property type="molecule type" value="Genomic_DNA"/>
</dbReference>
<evidence type="ECO:0000313" key="2">
    <source>
        <dbReference type="Proteomes" id="UP000009281"/>
    </source>
</evidence>
<evidence type="ECO:0000313" key="1">
    <source>
        <dbReference type="EMBL" id="AEO94458.1"/>
    </source>
</evidence>
<name>G3MEK0_9CAUD</name>
<accession>G3MEK0</accession>
<dbReference type="RefSeq" id="YP_009012703.1">
    <property type="nucleotide sequence ID" value="NC_023695.1"/>
</dbReference>
<organism evidence="1 2">
    <name type="scientific">Mycobacterium phage Violet</name>
    <dbReference type="NCBI Taxonomy" id="1086800"/>
    <lineage>
        <taxon>Viruses</taxon>
        <taxon>Duplodnaviria</taxon>
        <taxon>Heunggongvirae</taxon>
        <taxon>Uroviricota</taxon>
        <taxon>Caudoviricetes</taxon>
        <taxon>Fromanvirus</taxon>
        <taxon>Fromanvirus violet</taxon>
    </lineage>
</organism>
<dbReference type="KEGG" id="vg:18560296"/>